<evidence type="ECO:0000259" key="5">
    <source>
        <dbReference type="Pfam" id="PF06925"/>
    </source>
</evidence>
<dbReference type="Proteomes" id="UP000214975">
    <property type="component" value="Chromosome"/>
</dbReference>
<proteinExistence type="inferred from homology"/>
<evidence type="ECO:0000313" key="7">
    <source>
        <dbReference type="EMBL" id="OXT07140.1"/>
    </source>
</evidence>
<evidence type="ECO:0000313" key="9">
    <source>
        <dbReference type="Proteomes" id="UP000215301"/>
    </source>
</evidence>
<evidence type="ECO:0000313" key="8">
    <source>
        <dbReference type="Proteomes" id="UP000214975"/>
    </source>
</evidence>
<evidence type="ECO:0000256" key="3">
    <source>
        <dbReference type="ARBA" id="ARBA00022679"/>
    </source>
</evidence>
<name>A0A231VG27_THETR</name>
<dbReference type="EMBL" id="NKHD01000024">
    <property type="protein sequence ID" value="OXT07140.1"/>
    <property type="molecule type" value="Genomic_DNA"/>
</dbReference>
<dbReference type="GO" id="GO:0009247">
    <property type="term" value="P:glycolipid biosynthetic process"/>
    <property type="evidence" value="ECO:0007669"/>
    <property type="project" value="InterPro"/>
</dbReference>
<dbReference type="InterPro" id="IPR001296">
    <property type="entry name" value="Glyco_trans_1"/>
</dbReference>
<dbReference type="AlphaFoldDB" id="A0A231VG27"/>
<evidence type="ECO:0000313" key="6">
    <source>
        <dbReference type="EMBL" id="AST57650.1"/>
    </source>
</evidence>
<organism evidence="7 9">
    <name type="scientific">Thermoanaerobacterium thermosaccharolyticum</name>
    <name type="common">Clostridium thermosaccharolyticum</name>
    <dbReference type="NCBI Taxonomy" id="1517"/>
    <lineage>
        <taxon>Bacteria</taxon>
        <taxon>Bacillati</taxon>
        <taxon>Bacillota</taxon>
        <taxon>Clostridia</taxon>
        <taxon>Thermoanaerobacterales</taxon>
        <taxon>Thermoanaerobacteraceae</taxon>
        <taxon>Thermoanaerobacterium</taxon>
    </lineage>
</organism>
<evidence type="ECO:0000259" key="4">
    <source>
        <dbReference type="Pfam" id="PF00534"/>
    </source>
</evidence>
<dbReference type="Pfam" id="PF06925">
    <property type="entry name" value="MGDG_synth"/>
    <property type="match status" value="1"/>
</dbReference>
<feature type="domain" description="Glycosyl transferase family 1" evidence="4">
    <location>
        <begin position="188"/>
        <end position="343"/>
    </location>
</feature>
<keyword evidence="3 7" id="KW-0808">Transferase</keyword>
<protein>
    <submittedName>
        <fullName evidence="6">Monogalactosyldiacylglycerol synthase</fullName>
    </submittedName>
    <submittedName>
        <fullName evidence="7">UDP-N-acetylglucosamine--LPS N-acetylglucosamine transferase</fullName>
    </submittedName>
</protein>
<dbReference type="SUPFAM" id="SSF53756">
    <property type="entry name" value="UDP-Glycosyltransferase/glycogen phosphorylase"/>
    <property type="match status" value="1"/>
</dbReference>
<dbReference type="GO" id="GO:0016758">
    <property type="term" value="F:hexosyltransferase activity"/>
    <property type="evidence" value="ECO:0007669"/>
    <property type="project" value="InterPro"/>
</dbReference>
<dbReference type="Pfam" id="PF00534">
    <property type="entry name" value="Glycos_transf_1"/>
    <property type="match status" value="1"/>
</dbReference>
<reference evidence="6 8" key="1">
    <citation type="submission" date="2016-08" db="EMBL/GenBank/DDBJ databases">
        <title>A novel genetic cassette of butanologenic Thermoanaerobacterium thermosaccharolyticum that directly convert cellulose to butanol.</title>
        <authorList>
            <person name="Li T."/>
            <person name="He J."/>
        </authorList>
    </citation>
    <scope>NUCLEOTIDE SEQUENCE [LARGE SCALE GENOMIC DNA]</scope>
    <source>
        <strain evidence="6 8">TG57</strain>
    </source>
</reference>
<dbReference type="GO" id="GO:0016020">
    <property type="term" value="C:membrane"/>
    <property type="evidence" value="ECO:0007669"/>
    <property type="project" value="GOC"/>
</dbReference>
<reference evidence="7 9" key="2">
    <citation type="submission" date="2017-06" db="EMBL/GenBank/DDBJ databases">
        <title>Isolation and characterization of a thermophilic and butanogenic Thermoanaerobacterium thermosaccharolyticum M5 capable of efficient degradation of hemicellulose.</title>
        <authorList>
            <person name="Xin F."/>
            <person name="Jiang Y."/>
        </authorList>
    </citation>
    <scope>NUCLEOTIDE SEQUENCE [LARGE SCALE GENOMIC DNA]</scope>
    <source>
        <strain evidence="7 9">M5</strain>
    </source>
</reference>
<sequence length="371" mass="42469">MDKIKILILYEDIGTGHKRTAMALKKAFEKRDNVEVFVENPLGEKFPSLSYLTTRIYLKTLKLTPELWGYLYEMERDKIERRINKLIGISVYTFIKDYVLNLKPDAVICTHPFSCSILSHVKRDLNIPIYAILTDYDVHAYWIHHQIDGYFVGSSEMKNQMNLMGVSDDKIYVTGIPIDEEFYVKKDKFEVRQKLGFVVDKPFILVMGGGLGLGNIKKAVNVIQSHKDLQIAVICGLNKNLKAKIEEIADDNVSVYGHVDNVHEFMEAADVLVTKSGGLTVTEAITKKLPMIIFDPIPGQEERNLEYLLKKRIALRIKDIEKLDKKIIDLLGDSKKLNEMKERMGEIGIYHSADKVCYIVINNIKKDAIRV</sequence>
<evidence type="ECO:0000256" key="2">
    <source>
        <dbReference type="ARBA" id="ARBA00022676"/>
    </source>
</evidence>
<dbReference type="PANTHER" id="PTHR43025:SF3">
    <property type="entry name" value="MONOGALACTOSYLDIACYLGLYCEROL SYNTHASE 1, CHLOROPLASTIC"/>
    <property type="match status" value="1"/>
</dbReference>
<accession>A0A231VG27</accession>
<dbReference type="Gene3D" id="3.40.50.2000">
    <property type="entry name" value="Glycogen Phosphorylase B"/>
    <property type="match status" value="2"/>
</dbReference>
<dbReference type="RefSeq" id="WP_094045639.1">
    <property type="nucleotide sequence ID" value="NZ_CP016893.1"/>
</dbReference>
<evidence type="ECO:0000256" key="1">
    <source>
        <dbReference type="ARBA" id="ARBA00006962"/>
    </source>
</evidence>
<gene>
    <name evidence="7" type="ORF">CE561_08970</name>
    <name evidence="6" type="ORF">Thert_01638</name>
</gene>
<feature type="domain" description="Diacylglycerol glucosyltransferase N-terminal" evidence="5">
    <location>
        <begin position="17"/>
        <end position="178"/>
    </location>
</feature>
<keyword evidence="2" id="KW-0328">Glycosyltransferase</keyword>
<dbReference type="PANTHER" id="PTHR43025">
    <property type="entry name" value="MONOGALACTOSYLDIACYLGLYCEROL SYNTHASE"/>
    <property type="match status" value="1"/>
</dbReference>
<dbReference type="EMBL" id="CP016893">
    <property type="protein sequence ID" value="AST57650.1"/>
    <property type="molecule type" value="Genomic_DNA"/>
</dbReference>
<dbReference type="Proteomes" id="UP000215301">
    <property type="component" value="Unassembled WGS sequence"/>
</dbReference>
<dbReference type="InterPro" id="IPR009695">
    <property type="entry name" value="Diacylglyc_glucosyltr_N"/>
</dbReference>
<comment type="similarity">
    <text evidence="1">Belongs to the glycosyltransferase 28 family.</text>
</comment>
<dbReference type="InterPro" id="IPR050519">
    <property type="entry name" value="Glycosyltransf_28_UgtP"/>
</dbReference>